<proteinExistence type="predicted"/>
<dbReference type="SUPFAM" id="SSF55729">
    <property type="entry name" value="Acyl-CoA N-acyltransferases (Nat)"/>
    <property type="match status" value="1"/>
</dbReference>
<dbReference type="PATRIC" id="fig|1140003.3.peg.998"/>
<dbReference type="PROSITE" id="PS51186">
    <property type="entry name" value="GNAT"/>
    <property type="match status" value="1"/>
</dbReference>
<dbReference type="EMBL" id="ASWO01000005">
    <property type="protein sequence ID" value="EOT83912.1"/>
    <property type="molecule type" value="Genomic_DNA"/>
</dbReference>
<dbReference type="Proteomes" id="UP000015961">
    <property type="component" value="Unassembled WGS sequence"/>
</dbReference>
<organism evidence="2 3">
    <name type="scientific">Enterococcus sulfureus ATCC 49903</name>
    <dbReference type="NCBI Taxonomy" id="1140003"/>
    <lineage>
        <taxon>Bacteria</taxon>
        <taxon>Bacillati</taxon>
        <taxon>Bacillota</taxon>
        <taxon>Bacilli</taxon>
        <taxon>Lactobacillales</taxon>
        <taxon>Enterococcaceae</taxon>
        <taxon>Enterococcus</taxon>
    </lineage>
</organism>
<reference evidence="2 3" key="1">
    <citation type="submission" date="2013-03" db="EMBL/GenBank/DDBJ databases">
        <title>The Genome Sequence of Enterococcus sulfureus ATCC_49903 (PacBio/Illumina hybrid assembly).</title>
        <authorList>
            <consortium name="The Broad Institute Genomics Platform"/>
            <consortium name="The Broad Institute Genome Sequencing Center for Infectious Disease"/>
            <person name="Earl A."/>
            <person name="Russ C."/>
            <person name="Gilmore M."/>
            <person name="Surin D."/>
            <person name="Walker B."/>
            <person name="Young S."/>
            <person name="Zeng Q."/>
            <person name="Gargeya S."/>
            <person name="Fitzgerald M."/>
            <person name="Haas B."/>
            <person name="Abouelleil A."/>
            <person name="Allen A.W."/>
            <person name="Alvarado L."/>
            <person name="Arachchi H.M."/>
            <person name="Berlin A.M."/>
            <person name="Chapman S.B."/>
            <person name="Gainer-Dewar J."/>
            <person name="Goldberg J."/>
            <person name="Griggs A."/>
            <person name="Gujja S."/>
            <person name="Hansen M."/>
            <person name="Howarth C."/>
            <person name="Imamovic A."/>
            <person name="Ireland A."/>
            <person name="Larimer J."/>
            <person name="McCowan C."/>
            <person name="Murphy C."/>
            <person name="Pearson M."/>
            <person name="Poon T.W."/>
            <person name="Priest M."/>
            <person name="Roberts A."/>
            <person name="Saif S."/>
            <person name="Shea T."/>
            <person name="Sisk P."/>
            <person name="Sykes S."/>
            <person name="Wortman J."/>
            <person name="Nusbaum C."/>
            <person name="Birren B."/>
        </authorList>
    </citation>
    <scope>NUCLEOTIDE SEQUENCE [LARGE SCALE GENOMIC DNA]</scope>
    <source>
        <strain evidence="2 3">ATCC 49903</strain>
    </source>
</reference>
<feature type="domain" description="N-acetyltransferase" evidence="1">
    <location>
        <begin position="3"/>
        <end position="173"/>
    </location>
</feature>
<evidence type="ECO:0000259" key="1">
    <source>
        <dbReference type="PROSITE" id="PS51186"/>
    </source>
</evidence>
<dbReference type="CDD" id="cd04301">
    <property type="entry name" value="NAT_SF"/>
    <property type="match status" value="1"/>
</dbReference>
<dbReference type="Gene3D" id="3.40.630.30">
    <property type="match status" value="1"/>
</dbReference>
<dbReference type="GO" id="GO:0016747">
    <property type="term" value="F:acyltransferase activity, transferring groups other than amino-acyl groups"/>
    <property type="evidence" value="ECO:0007669"/>
    <property type="project" value="InterPro"/>
</dbReference>
<evidence type="ECO:0000313" key="2">
    <source>
        <dbReference type="EMBL" id="EOT83912.1"/>
    </source>
</evidence>
<protein>
    <recommendedName>
        <fullName evidence="1">N-acetyltransferase domain-containing protein</fullName>
    </recommendedName>
</protein>
<keyword evidence="3" id="KW-1185">Reference proteome</keyword>
<name>S0KSN7_9ENTE</name>
<dbReference type="RefSeq" id="WP_016185493.1">
    <property type="nucleotide sequence ID" value="NZ_ASWO01000005.1"/>
</dbReference>
<sequence>MNLKIRLATLEDLDQLEAIVNDAIVSMNEQGLPQWQNGYGPNRDRLTEDITCQQLYVGMLENTLVGMAALVFGTDPVYTRVDGQFHPNSPLAYLSIHRFAIDRTLHQKGLGTAWLRTICHFATAQGYTDLRIDTHPLNIGMQKVILANDFSYCGAIEFPIPNGERFVYQYLMETPEKTCH</sequence>
<evidence type="ECO:0000313" key="3">
    <source>
        <dbReference type="Proteomes" id="UP000015961"/>
    </source>
</evidence>
<dbReference type="Pfam" id="PF00583">
    <property type="entry name" value="Acetyltransf_1"/>
    <property type="match status" value="1"/>
</dbReference>
<gene>
    <name evidence="2" type="ORF">I573_01637</name>
</gene>
<dbReference type="OrthoDB" id="9796381at2"/>
<dbReference type="InterPro" id="IPR016181">
    <property type="entry name" value="Acyl_CoA_acyltransferase"/>
</dbReference>
<dbReference type="STRING" id="1140003.OMY_01041"/>
<dbReference type="InterPro" id="IPR000182">
    <property type="entry name" value="GNAT_dom"/>
</dbReference>
<dbReference type="eggNOG" id="COG0454">
    <property type="taxonomic scope" value="Bacteria"/>
</dbReference>
<dbReference type="AlphaFoldDB" id="S0KSN7"/>
<accession>S0KSN7</accession>
<comment type="caution">
    <text evidence="2">The sequence shown here is derived from an EMBL/GenBank/DDBJ whole genome shotgun (WGS) entry which is preliminary data.</text>
</comment>